<evidence type="ECO:0000259" key="3">
    <source>
        <dbReference type="Pfam" id="PF00135"/>
    </source>
</evidence>
<dbReference type="SUPFAM" id="SSF53474">
    <property type="entry name" value="alpha/beta-Hydrolases"/>
    <property type="match status" value="1"/>
</dbReference>
<organism evidence="4">
    <name type="scientific">marine metagenome</name>
    <dbReference type="NCBI Taxonomy" id="408172"/>
    <lineage>
        <taxon>unclassified sequences</taxon>
        <taxon>metagenomes</taxon>
        <taxon>ecological metagenomes</taxon>
    </lineage>
</organism>
<proteinExistence type="inferred from homology"/>
<dbReference type="AlphaFoldDB" id="A0A382YTQ2"/>
<protein>
    <recommendedName>
        <fullName evidence="3">Carboxylesterase type B domain-containing protein</fullName>
    </recommendedName>
</protein>
<name>A0A382YTQ2_9ZZZZ</name>
<evidence type="ECO:0000256" key="1">
    <source>
        <dbReference type="ARBA" id="ARBA00005964"/>
    </source>
</evidence>
<feature type="non-terminal residue" evidence="4">
    <location>
        <position position="227"/>
    </location>
</feature>
<dbReference type="GO" id="GO:0016787">
    <property type="term" value="F:hydrolase activity"/>
    <property type="evidence" value="ECO:0007669"/>
    <property type="project" value="UniProtKB-KW"/>
</dbReference>
<dbReference type="PANTHER" id="PTHR43142:SF1">
    <property type="entry name" value="CARBOXYLIC ESTER HYDROLASE"/>
    <property type="match status" value="1"/>
</dbReference>
<dbReference type="Pfam" id="PF00135">
    <property type="entry name" value="COesterase"/>
    <property type="match status" value="1"/>
</dbReference>
<reference evidence="4" key="1">
    <citation type="submission" date="2018-05" db="EMBL/GenBank/DDBJ databases">
        <authorList>
            <person name="Lanie J.A."/>
            <person name="Ng W.-L."/>
            <person name="Kazmierczak K.M."/>
            <person name="Andrzejewski T.M."/>
            <person name="Davidsen T.M."/>
            <person name="Wayne K.J."/>
            <person name="Tettelin H."/>
            <person name="Glass J.I."/>
            <person name="Rusch D."/>
            <person name="Podicherti R."/>
            <person name="Tsui H.-C.T."/>
            <person name="Winkler M.E."/>
        </authorList>
    </citation>
    <scope>NUCLEOTIDE SEQUENCE</scope>
</reference>
<accession>A0A382YTQ2</accession>
<dbReference type="Gene3D" id="3.40.50.1820">
    <property type="entry name" value="alpha/beta hydrolase"/>
    <property type="match status" value="1"/>
</dbReference>
<keyword evidence="2" id="KW-0378">Hydrolase</keyword>
<evidence type="ECO:0000313" key="4">
    <source>
        <dbReference type="EMBL" id="SVD86656.1"/>
    </source>
</evidence>
<dbReference type="PROSITE" id="PS51257">
    <property type="entry name" value="PROKAR_LIPOPROTEIN"/>
    <property type="match status" value="1"/>
</dbReference>
<gene>
    <name evidence="4" type="ORF">METZ01_LOCUS439510</name>
</gene>
<dbReference type="PANTHER" id="PTHR43142">
    <property type="entry name" value="CARBOXYLIC ESTER HYDROLASE"/>
    <property type="match status" value="1"/>
</dbReference>
<feature type="domain" description="Carboxylesterase type B" evidence="3">
    <location>
        <begin position="31"/>
        <end position="227"/>
    </location>
</feature>
<comment type="similarity">
    <text evidence="1">Belongs to the type-B carboxylesterase/lipase family.</text>
</comment>
<dbReference type="InterPro" id="IPR002018">
    <property type="entry name" value="CarbesteraseB"/>
</dbReference>
<sequence>MKYKIPSLFFLITLVLISCSQPRVDLLPDESTIRETQQGILIGGDNGKTHQWLGIPYGEIVSPEDRWKQSRIPRAWDGVREALKFGSFCIQQGSLVGTVQRKDWGKTIGTEDCLNLNIWAPKLSSEEIESGAANYPVMLWIHGGSNVAGNSNFYNPTELVFQHKVIVVTINYRLGPFGWFRHPSILSESNNGENRSGNYGNLDTIQALQWVQKNILNFGGDPENVTI</sequence>
<evidence type="ECO:0000256" key="2">
    <source>
        <dbReference type="ARBA" id="ARBA00022801"/>
    </source>
</evidence>
<dbReference type="EMBL" id="UINC01178477">
    <property type="protein sequence ID" value="SVD86656.1"/>
    <property type="molecule type" value="Genomic_DNA"/>
</dbReference>
<dbReference type="InterPro" id="IPR029058">
    <property type="entry name" value="AB_hydrolase_fold"/>
</dbReference>